<sequence>MGYRRKGKKIHVERVAWRQWLDSVHNLIADSGLPESVLIDEEAWSYFLDRGYSQAGYLGQENWFDATQLAPVQKVAVWKLIERWVADRQPVNVGSLASTWEPK</sequence>
<evidence type="ECO:0000313" key="1">
    <source>
        <dbReference type="EMBL" id="PQO32422.1"/>
    </source>
</evidence>
<organism evidence="1 2">
    <name type="scientific">Blastopirellula marina</name>
    <dbReference type="NCBI Taxonomy" id="124"/>
    <lineage>
        <taxon>Bacteria</taxon>
        <taxon>Pseudomonadati</taxon>
        <taxon>Planctomycetota</taxon>
        <taxon>Planctomycetia</taxon>
        <taxon>Pirellulales</taxon>
        <taxon>Pirellulaceae</taxon>
        <taxon>Blastopirellula</taxon>
    </lineage>
</organism>
<dbReference type="EMBL" id="PUHY01000012">
    <property type="protein sequence ID" value="PQO32422.1"/>
    <property type="molecule type" value="Genomic_DNA"/>
</dbReference>
<name>A0A2S8FJS9_9BACT</name>
<dbReference type="Proteomes" id="UP000238322">
    <property type="component" value="Unassembled WGS sequence"/>
</dbReference>
<proteinExistence type="predicted"/>
<accession>A0A2S8FJS9</accession>
<reference evidence="1 2" key="1">
    <citation type="submission" date="2018-02" db="EMBL/GenBank/DDBJ databases">
        <title>Comparative genomes isolates from brazilian mangrove.</title>
        <authorList>
            <person name="Araujo J.E."/>
            <person name="Taketani R.G."/>
            <person name="Silva M.C.P."/>
            <person name="Loureco M.V."/>
            <person name="Andreote F.D."/>
        </authorList>
    </citation>
    <scope>NUCLEOTIDE SEQUENCE [LARGE SCALE GENOMIC DNA]</scope>
    <source>
        <strain evidence="1 2">Hex-1 MGV</strain>
    </source>
</reference>
<comment type="caution">
    <text evidence="1">The sequence shown here is derived from an EMBL/GenBank/DDBJ whole genome shotgun (WGS) entry which is preliminary data.</text>
</comment>
<gene>
    <name evidence="1" type="ORF">C5Y83_19575</name>
</gene>
<dbReference type="AlphaFoldDB" id="A0A2S8FJS9"/>
<protein>
    <submittedName>
        <fullName evidence="1">Uncharacterized protein</fullName>
    </submittedName>
</protein>
<evidence type="ECO:0000313" key="2">
    <source>
        <dbReference type="Proteomes" id="UP000238322"/>
    </source>
</evidence>